<keyword evidence="4" id="KW-0560">Oxidoreductase</keyword>
<dbReference type="InterPro" id="IPR006151">
    <property type="entry name" value="Shikm_DH/Glu-tRNA_Rdtase"/>
</dbReference>
<dbReference type="InterPro" id="IPR046346">
    <property type="entry name" value="Aminoacid_DH-like_N_sf"/>
</dbReference>
<dbReference type="Proteomes" id="UP000315901">
    <property type="component" value="Unassembled WGS sequence"/>
</dbReference>
<sequence length="284" mass="29883">MFKLGLLGQNIAASRAPALHTMLGEMNGLPVSYTLQVPNDSGAEAFQAKLESLVAQGFTGANVTFPYKQIAIDSADEVNDAVRKVGATNTLRILDGKIAAFNTDYTGFIRGYRGRVGDLPAGKVLLVGAGGVGRAVAFALFEVGATEVMVTDLNIAGAQALVKAVNDAGFQAKFVAPEEAADAANSADGLVNCTPVGHYTTPGCPLAKTAFGGQSWAFDAVYTPMDTEFLLAAHAAGLKIVSGFDLFFYQGIDAFEIFTGQKVEQVQPVWDGFREKFAVVSELI</sequence>
<dbReference type="GO" id="GO:0009073">
    <property type="term" value="P:aromatic amino acid family biosynthetic process"/>
    <property type="evidence" value="ECO:0007669"/>
    <property type="project" value="UniProtKB-KW"/>
</dbReference>
<dbReference type="GO" id="GO:0004764">
    <property type="term" value="F:shikimate 3-dehydrogenase (NADP+) activity"/>
    <property type="evidence" value="ECO:0007669"/>
    <property type="project" value="UniProtKB-EC"/>
</dbReference>
<keyword evidence="10" id="KW-1185">Reference proteome</keyword>
<keyword evidence="3" id="KW-0521">NADP</keyword>
<keyword evidence="5" id="KW-0057">Aromatic amino acid biosynthesis</keyword>
<dbReference type="OrthoDB" id="9792692at2"/>
<evidence type="ECO:0000256" key="2">
    <source>
        <dbReference type="ARBA" id="ARBA00012962"/>
    </source>
</evidence>
<evidence type="ECO:0000256" key="3">
    <source>
        <dbReference type="ARBA" id="ARBA00022857"/>
    </source>
</evidence>
<gene>
    <name evidence="9" type="ORF">FJM67_15370</name>
</gene>
<dbReference type="CDD" id="cd01065">
    <property type="entry name" value="NAD_bind_Shikimate_DH"/>
    <property type="match status" value="1"/>
</dbReference>
<evidence type="ECO:0000313" key="10">
    <source>
        <dbReference type="Proteomes" id="UP000315901"/>
    </source>
</evidence>
<comment type="caution">
    <text evidence="9">The sequence shown here is derived from an EMBL/GenBank/DDBJ whole genome shotgun (WGS) entry which is preliminary data.</text>
</comment>
<dbReference type="SUPFAM" id="SSF53223">
    <property type="entry name" value="Aminoacid dehydrogenase-like, N-terminal domain"/>
    <property type="match status" value="1"/>
</dbReference>
<dbReference type="GO" id="GO:0009423">
    <property type="term" value="P:chorismate biosynthetic process"/>
    <property type="evidence" value="ECO:0007669"/>
    <property type="project" value="UniProtKB-UniPathway"/>
</dbReference>
<dbReference type="PANTHER" id="PTHR21089">
    <property type="entry name" value="SHIKIMATE DEHYDROGENASE"/>
    <property type="match status" value="1"/>
</dbReference>
<dbReference type="EMBL" id="VFRR01000049">
    <property type="protein sequence ID" value="TPE46914.1"/>
    <property type="molecule type" value="Genomic_DNA"/>
</dbReference>
<feature type="domain" description="Quinate/shikimate 5-dehydrogenase/glutamyl-tRNA reductase" evidence="7">
    <location>
        <begin position="116"/>
        <end position="194"/>
    </location>
</feature>
<dbReference type="Gene3D" id="3.40.50.720">
    <property type="entry name" value="NAD(P)-binding Rossmann-like Domain"/>
    <property type="match status" value="1"/>
</dbReference>
<dbReference type="PANTHER" id="PTHR21089:SF1">
    <property type="entry name" value="BIFUNCTIONAL 3-DEHYDROQUINATE DEHYDRATASE_SHIKIMATE DEHYDROGENASE, CHLOROPLASTIC"/>
    <property type="match status" value="1"/>
</dbReference>
<dbReference type="InterPro" id="IPR022893">
    <property type="entry name" value="Shikimate_DH_fam"/>
</dbReference>
<evidence type="ECO:0000259" key="7">
    <source>
        <dbReference type="Pfam" id="PF01488"/>
    </source>
</evidence>
<dbReference type="SUPFAM" id="SSF51735">
    <property type="entry name" value="NAD(P)-binding Rossmann-fold domains"/>
    <property type="match status" value="1"/>
</dbReference>
<organism evidence="9 10">
    <name type="scientific">Maribrevibacterium harenarium</name>
    <dbReference type="NCBI Taxonomy" id="2589817"/>
    <lineage>
        <taxon>Bacteria</taxon>
        <taxon>Pseudomonadati</taxon>
        <taxon>Pseudomonadota</taxon>
        <taxon>Gammaproteobacteria</taxon>
        <taxon>Oceanospirillales</taxon>
        <taxon>Oceanospirillaceae</taxon>
        <taxon>Maribrevibacterium</taxon>
    </lineage>
</organism>
<protein>
    <recommendedName>
        <fullName evidence="2">shikimate dehydrogenase (NADP(+))</fullName>
        <ecNumber evidence="2">1.1.1.25</ecNumber>
    </recommendedName>
</protein>
<name>A0A501WFQ1_9GAMM</name>
<dbReference type="EC" id="1.1.1.25" evidence="2"/>
<dbReference type="InterPro" id="IPR013708">
    <property type="entry name" value="Shikimate_DH-bd_N"/>
</dbReference>
<dbReference type="Pfam" id="PF01488">
    <property type="entry name" value="Shikimate_DH"/>
    <property type="match status" value="1"/>
</dbReference>
<feature type="domain" description="Shikimate dehydrogenase substrate binding N-terminal" evidence="8">
    <location>
        <begin position="6"/>
        <end position="91"/>
    </location>
</feature>
<evidence type="ECO:0000256" key="1">
    <source>
        <dbReference type="ARBA" id="ARBA00004871"/>
    </source>
</evidence>
<evidence type="ECO:0000256" key="6">
    <source>
        <dbReference type="ARBA" id="ARBA00049442"/>
    </source>
</evidence>
<evidence type="ECO:0000313" key="9">
    <source>
        <dbReference type="EMBL" id="TPE46914.1"/>
    </source>
</evidence>
<dbReference type="Pfam" id="PF08501">
    <property type="entry name" value="Shikimate_dh_N"/>
    <property type="match status" value="1"/>
</dbReference>
<evidence type="ECO:0000256" key="4">
    <source>
        <dbReference type="ARBA" id="ARBA00023002"/>
    </source>
</evidence>
<evidence type="ECO:0000259" key="8">
    <source>
        <dbReference type="Pfam" id="PF08501"/>
    </source>
</evidence>
<accession>A0A501WFQ1</accession>
<evidence type="ECO:0000256" key="5">
    <source>
        <dbReference type="ARBA" id="ARBA00023141"/>
    </source>
</evidence>
<comment type="catalytic activity">
    <reaction evidence="6">
        <text>shikimate + NADP(+) = 3-dehydroshikimate + NADPH + H(+)</text>
        <dbReference type="Rhea" id="RHEA:17737"/>
        <dbReference type="ChEBI" id="CHEBI:15378"/>
        <dbReference type="ChEBI" id="CHEBI:16630"/>
        <dbReference type="ChEBI" id="CHEBI:36208"/>
        <dbReference type="ChEBI" id="CHEBI:57783"/>
        <dbReference type="ChEBI" id="CHEBI:58349"/>
        <dbReference type="EC" id="1.1.1.25"/>
    </reaction>
</comment>
<reference evidence="9 10" key="1">
    <citation type="submission" date="2019-06" db="EMBL/GenBank/DDBJ databases">
        <title>A novel bacterium of genus Marinomonas, isolated from coastal sand.</title>
        <authorList>
            <person name="Huang H."/>
            <person name="Mo K."/>
            <person name="Hu Y."/>
        </authorList>
    </citation>
    <scope>NUCLEOTIDE SEQUENCE [LARGE SCALE GENOMIC DNA]</scope>
    <source>
        <strain evidence="9 10">HB171799</strain>
    </source>
</reference>
<dbReference type="UniPathway" id="UPA00053">
    <property type="reaction ID" value="UER00087"/>
</dbReference>
<keyword evidence="5" id="KW-0028">Amino-acid biosynthesis</keyword>
<dbReference type="RefSeq" id="WP_140591144.1">
    <property type="nucleotide sequence ID" value="NZ_VFRR01000049.1"/>
</dbReference>
<dbReference type="GO" id="GO:0019632">
    <property type="term" value="P:shikimate metabolic process"/>
    <property type="evidence" value="ECO:0007669"/>
    <property type="project" value="TreeGrafter"/>
</dbReference>
<dbReference type="AlphaFoldDB" id="A0A501WFQ1"/>
<dbReference type="InterPro" id="IPR036291">
    <property type="entry name" value="NAD(P)-bd_dom_sf"/>
</dbReference>
<proteinExistence type="predicted"/>
<dbReference type="Gene3D" id="3.40.50.10860">
    <property type="entry name" value="Leucine Dehydrogenase, chain A, domain 1"/>
    <property type="match status" value="1"/>
</dbReference>
<comment type="pathway">
    <text evidence="1">Metabolic intermediate biosynthesis; chorismate biosynthesis; chorismate from D-erythrose 4-phosphate and phosphoenolpyruvate: step 4/7.</text>
</comment>